<protein>
    <submittedName>
        <fullName evidence="2">Peptidase A2 domain-containing protein</fullName>
    </submittedName>
</protein>
<evidence type="ECO:0000256" key="1">
    <source>
        <dbReference type="SAM" id="MobiDB-lite"/>
    </source>
</evidence>
<dbReference type="InterPro" id="IPR008042">
    <property type="entry name" value="Retrotrans_Pao"/>
</dbReference>
<dbReference type="EnsemblMetazoa" id="PPA37939.1">
    <property type="protein sequence ID" value="PPA37939.1"/>
    <property type="gene ID" value="WBGene00276308"/>
</dbReference>
<feature type="region of interest" description="Disordered" evidence="1">
    <location>
        <begin position="369"/>
        <end position="392"/>
    </location>
</feature>
<feature type="compositionally biased region" description="Basic and acidic residues" evidence="1">
    <location>
        <begin position="1434"/>
        <end position="1445"/>
    </location>
</feature>
<dbReference type="InterPro" id="IPR021109">
    <property type="entry name" value="Peptidase_aspartic_dom_sf"/>
</dbReference>
<dbReference type="GO" id="GO:0004190">
    <property type="term" value="F:aspartic-type endopeptidase activity"/>
    <property type="evidence" value="ECO:0007669"/>
    <property type="project" value="InterPro"/>
</dbReference>
<proteinExistence type="predicted"/>
<reference evidence="3" key="1">
    <citation type="journal article" date="2008" name="Nat. Genet.">
        <title>The Pristionchus pacificus genome provides a unique perspective on nematode lifestyle and parasitism.</title>
        <authorList>
            <person name="Dieterich C."/>
            <person name="Clifton S.W."/>
            <person name="Schuster L.N."/>
            <person name="Chinwalla A."/>
            <person name="Delehaunty K."/>
            <person name="Dinkelacker I."/>
            <person name="Fulton L."/>
            <person name="Fulton R."/>
            <person name="Godfrey J."/>
            <person name="Minx P."/>
            <person name="Mitreva M."/>
            <person name="Roeseler W."/>
            <person name="Tian H."/>
            <person name="Witte H."/>
            <person name="Yang S.P."/>
            <person name="Wilson R.K."/>
            <person name="Sommer R.J."/>
        </authorList>
    </citation>
    <scope>NUCLEOTIDE SEQUENCE [LARGE SCALE GENOMIC DNA]</scope>
    <source>
        <strain evidence="3">PS312</strain>
    </source>
</reference>
<dbReference type="OrthoDB" id="5920214at2759"/>
<dbReference type="GO" id="GO:0006508">
    <property type="term" value="P:proteolysis"/>
    <property type="evidence" value="ECO:0007669"/>
    <property type="project" value="InterPro"/>
</dbReference>
<dbReference type="InterPro" id="IPR040676">
    <property type="entry name" value="DUF5641"/>
</dbReference>
<dbReference type="Gene3D" id="2.40.70.10">
    <property type="entry name" value="Acid Proteases"/>
    <property type="match status" value="1"/>
</dbReference>
<dbReference type="Pfam" id="PF03564">
    <property type="entry name" value="DUF1759"/>
    <property type="match status" value="1"/>
</dbReference>
<feature type="region of interest" description="Disordered" evidence="1">
    <location>
        <begin position="1434"/>
        <end position="1469"/>
    </location>
</feature>
<dbReference type="InterPro" id="IPR001995">
    <property type="entry name" value="Peptidase_A2_cat"/>
</dbReference>
<accession>A0A2A6CR46</accession>
<dbReference type="PANTHER" id="PTHR47331">
    <property type="entry name" value="PHD-TYPE DOMAIN-CONTAINING PROTEIN"/>
    <property type="match status" value="1"/>
</dbReference>
<accession>A0A8R1YQM7</accession>
<organism evidence="2 3">
    <name type="scientific">Pristionchus pacificus</name>
    <name type="common">Parasitic nematode worm</name>
    <dbReference type="NCBI Taxonomy" id="54126"/>
    <lineage>
        <taxon>Eukaryota</taxon>
        <taxon>Metazoa</taxon>
        <taxon>Ecdysozoa</taxon>
        <taxon>Nematoda</taxon>
        <taxon>Chromadorea</taxon>
        <taxon>Rhabditida</taxon>
        <taxon>Rhabditina</taxon>
        <taxon>Diplogasteromorpha</taxon>
        <taxon>Diplogasteroidea</taxon>
        <taxon>Neodiplogasteridae</taxon>
        <taxon>Pristionchus</taxon>
    </lineage>
</organism>
<evidence type="ECO:0000313" key="3">
    <source>
        <dbReference type="Proteomes" id="UP000005239"/>
    </source>
</evidence>
<dbReference type="InterPro" id="IPR041588">
    <property type="entry name" value="Integrase_H2C2"/>
</dbReference>
<sequence length="1469" mass="165037">MSYFASQHERIRTIHSHIKDAKKTIDSLIESSYSVASLEDYDSKRIELRRSLTHFQTTIGTYSTTIASFRRQVDKMRRDTPEQQDSKKKEQKLFEELRTGDDGGIDYDDVSLSESLLPSIISVVDQTLAFAKSDAMTKMEIEARKESIHQAMSIQSQSVHDSTTTQFTPILTQNEHMSTVISTLIERLNAPPLPPITLIPFDGESTQWESFYSQYSCEIGAMSHLSDHAKLVYLRNALTGAALRSVEGIPIEGKNLKSTIDRLKYVYGRSKRSNTILINQLFSIRPKSFTLEDQLECTQQLINKIHQLEDQSMVDNFALINQIAGTIHSKHLKKMYQLEPSTMKEALFHIESDLREQLEIAKLESTFRSTTRSGFHQPRERPPNPINDKFIKPSITKPYKGPSCVYCGKHEFSHCTTITSISERKAILRDKKLCNKCLSSMHSSIQCDRKCQQCTKPHHKSICDSPSNNHKQNQSTIAASITSNHSFSGIARLFTAKASLQNPINNTSATKHVFLDAGAMVSVITRSLANELNLKPHSSLPMIISGVGGESTSGDVHDVVTVNIITTKGLHSINALIMDTVITRSMNLQPLSSEDYAIVQAQCGDVPHLTQSTIVSPDLLIGITDTQRILADSKTITLPSGYMLTQSILGPIITGQPNSNQSISHHSTLDQSILTSLITDVPFDKRVEQYLSVDEAGREYSITEAEARLESNHKVENHFHETVEKIDGHYQVQYFIKPESVNLPTNYELACSRLRSTIHSLSKNVTHLEFYNSIINDQLTAGMIEEAYHPSDQQCHYLAHQAVLRIDKPTTPLRIVYDASAKLKGKLCLNDKCILSRNHFSMISISMHMNLRDYASNSIPFIQSVLESDRAVGDQKLLGINWNPSKDIPRYNSMSSSNEIHLVAFADASKLAMGAVIYLWTSEKSTILMCRSRLAPAKSKATIPKLELNALVMAHTLLKYAVDSIRKEFPSSIIHTHSYSDSAITLFWCLNDPNKKNNGPFVANRVNSIREISSSLSSIPNVHYHQPKYVRTDANPADHITRGLSANEMNDSTHMWWNGAPWMKDPPAKWPNDPIPPTADPPYARVIELVPSPLIDLNRCSSLSKAINITGFMLRFIQRITSKSTNASLKGKFNQFAMSSTTSLSALERKRAFHSLIHNHQSSTIQTHEPWIKNGLISKDETDIWRANSRLDHSSISLDARSPILILTSKDSKFARLLITDAHERMFHAGTENVLNQLKQQYWIPRSRQLVKSQVRLCIPCRKTNNLPYPYTTTPPFPSNRVTTSKPFQTTGIDFIGPFSSKEKEKINNADADYHPPGEESMSRSTAISQLSRTIQIIDLFWTKWQTEYLTTIRDLKKDPDPLHSYRSCSISPKPGAIVLIIDESGNTPRSSWHMGRIISLSGSEATLKSHTGRIIQRPINLLIPLEIDAEHVPSDSNPVRDHPLPHKMTTRAKSRRQAGGNLITSMSN</sequence>
<name>A0A2A6CR46_PRIPA</name>
<dbReference type="Pfam" id="PF13650">
    <property type="entry name" value="Asp_protease_2"/>
    <property type="match status" value="1"/>
</dbReference>
<dbReference type="InterPro" id="IPR005312">
    <property type="entry name" value="DUF1759"/>
</dbReference>
<dbReference type="PROSITE" id="PS50175">
    <property type="entry name" value="ASP_PROT_RETROV"/>
    <property type="match status" value="1"/>
</dbReference>
<dbReference type="Pfam" id="PF17921">
    <property type="entry name" value="Integrase_H2C2"/>
    <property type="match status" value="1"/>
</dbReference>
<evidence type="ECO:0000313" key="2">
    <source>
        <dbReference type="EnsemblMetazoa" id="PPA37939.1"/>
    </source>
</evidence>
<dbReference type="Gene3D" id="1.10.340.70">
    <property type="match status" value="1"/>
</dbReference>
<gene>
    <name evidence="2" type="primary">WBGene00276308</name>
</gene>
<keyword evidence="3" id="KW-1185">Reference proteome</keyword>
<dbReference type="Pfam" id="PF05380">
    <property type="entry name" value="Peptidase_A17"/>
    <property type="match status" value="1"/>
</dbReference>
<dbReference type="Proteomes" id="UP000005239">
    <property type="component" value="Unassembled WGS sequence"/>
</dbReference>
<dbReference type="Pfam" id="PF18701">
    <property type="entry name" value="DUF5641"/>
    <property type="match status" value="1"/>
</dbReference>
<reference evidence="2" key="2">
    <citation type="submission" date="2022-06" db="UniProtKB">
        <authorList>
            <consortium name="EnsemblMetazoa"/>
        </authorList>
    </citation>
    <scope>IDENTIFICATION</scope>
    <source>
        <strain evidence="2">PS312</strain>
    </source>
</reference>